<protein>
    <submittedName>
        <fullName evidence="2">Uncharacterized protein</fullName>
    </submittedName>
</protein>
<name>A0A449AA55_9BACT</name>
<accession>A0A449AA55</accession>
<keyword evidence="1" id="KW-0812">Transmembrane</keyword>
<sequence>MQKQNKMNVIKLSIICSLLTLVALFYLMPFLVKEYTDFAFSIVNGILLIFVLTLSILFSFSFAIYPLMHKYRISFICFIIILCFLWTASFLVIVLYGHFNKLPLLVFTLPLNLFIIFWITCIIFISIKMILFIKKCLTI</sequence>
<evidence type="ECO:0000256" key="1">
    <source>
        <dbReference type="SAM" id="Phobius"/>
    </source>
</evidence>
<feature type="transmembrane region" description="Helical" evidence="1">
    <location>
        <begin position="75"/>
        <end position="99"/>
    </location>
</feature>
<evidence type="ECO:0000313" key="3">
    <source>
        <dbReference type="Proteomes" id="UP000290942"/>
    </source>
</evidence>
<dbReference type="EMBL" id="LR214970">
    <property type="protein sequence ID" value="VEU61062.1"/>
    <property type="molecule type" value="Genomic_DNA"/>
</dbReference>
<feature type="transmembrane region" description="Helical" evidence="1">
    <location>
        <begin position="38"/>
        <end position="63"/>
    </location>
</feature>
<keyword evidence="1" id="KW-0472">Membrane</keyword>
<keyword evidence="1" id="KW-1133">Transmembrane helix</keyword>
<dbReference type="Proteomes" id="UP000290942">
    <property type="component" value="Chromosome"/>
</dbReference>
<feature type="transmembrane region" description="Helical" evidence="1">
    <location>
        <begin position="111"/>
        <end position="133"/>
    </location>
</feature>
<evidence type="ECO:0000313" key="2">
    <source>
        <dbReference type="EMBL" id="VEU61062.1"/>
    </source>
</evidence>
<reference evidence="2 3" key="1">
    <citation type="submission" date="2019-01" db="EMBL/GenBank/DDBJ databases">
        <authorList>
            <consortium name="Pathogen Informatics"/>
        </authorList>
    </citation>
    <scope>NUCLEOTIDE SEQUENCE [LARGE SCALE GENOMIC DNA]</scope>
    <source>
        <strain evidence="2 3">NCTC10122</strain>
    </source>
</reference>
<dbReference type="AlphaFoldDB" id="A0A449AA55"/>
<gene>
    <name evidence="2" type="ORF">NCTC10122_00654</name>
</gene>
<proteinExistence type="predicted"/>
<feature type="transmembrane region" description="Helical" evidence="1">
    <location>
        <begin position="12"/>
        <end position="32"/>
    </location>
</feature>
<organism evidence="2 3">
    <name type="scientific">Mycoplasmopsis bovigenitalium</name>
    <dbReference type="NCBI Taxonomy" id="2112"/>
    <lineage>
        <taxon>Bacteria</taxon>
        <taxon>Bacillati</taxon>
        <taxon>Mycoplasmatota</taxon>
        <taxon>Mycoplasmoidales</taxon>
        <taxon>Metamycoplasmataceae</taxon>
        <taxon>Mycoplasmopsis</taxon>
    </lineage>
</organism>